<feature type="domain" description="ABC3 transporter permease C-terminal" evidence="7">
    <location>
        <begin position="244"/>
        <end position="355"/>
    </location>
</feature>
<feature type="transmembrane region" description="Helical" evidence="6">
    <location>
        <begin position="453"/>
        <end position="473"/>
    </location>
</feature>
<feature type="transmembrane region" description="Helical" evidence="6">
    <location>
        <begin position="403"/>
        <end position="424"/>
    </location>
</feature>
<keyword evidence="5 6" id="KW-0472">Membrane</keyword>
<reference evidence="8" key="1">
    <citation type="submission" date="2023-03" db="EMBL/GenBank/DDBJ databases">
        <title>Actinoallomurus iriomotensis NBRC 103684.</title>
        <authorList>
            <person name="Ichikawa N."/>
            <person name="Sato H."/>
            <person name="Tonouchi N."/>
        </authorList>
    </citation>
    <scope>NUCLEOTIDE SEQUENCE</scope>
    <source>
        <strain evidence="8">NBRC 103684</strain>
    </source>
</reference>
<feature type="transmembrane region" description="Helical" evidence="6">
    <location>
        <begin position="37"/>
        <end position="58"/>
    </location>
</feature>
<keyword evidence="9" id="KW-1185">Reference proteome</keyword>
<evidence type="ECO:0000256" key="2">
    <source>
        <dbReference type="ARBA" id="ARBA00022475"/>
    </source>
</evidence>
<dbReference type="InterPro" id="IPR038766">
    <property type="entry name" value="Membrane_comp_ABC_pdt"/>
</dbReference>
<evidence type="ECO:0000256" key="3">
    <source>
        <dbReference type="ARBA" id="ARBA00022692"/>
    </source>
</evidence>
<feature type="transmembrane region" description="Helical" evidence="6">
    <location>
        <begin position="379"/>
        <end position="397"/>
    </location>
</feature>
<feature type="transmembrane region" description="Helical" evidence="6">
    <location>
        <begin position="285"/>
        <end position="310"/>
    </location>
</feature>
<evidence type="ECO:0000256" key="4">
    <source>
        <dbReference type="ARBA" id="ARBA00022989"/>
    </source>
</evidence>
<evidence type="ECO:0000256" key="5">
    <source>
        <dbReference type="ARBA" id="ARBA00023136"/>
    </source>
</evidence>
<name>A0A9W6S469_9ACTN</name>
<keyword evidence="3 6" id="KW-0812">Transmembrane</keyword>
<gene>
    <name evidence="8" type="ORF">Airi02_048250</name>
</gene>
<evidence type="ECO:0000256" key="6">
    <source>
        <dbReference type="SAM" id="Phobius"/>
    </source>
</evidence>
<dbReference type="EMBL" id="BSTK01000007">
    <property type="protein sequence ID" value="GLY86896.1"/>
    <property type="molecule type" value="Genomic_DNA"/>
</dbReference>
<evidence type="ECO:0000313" key="9">
    <source>
        <dbReference type="Proteomes" id="UP001165074"/>
    </source>
</evidence>
<comment type="subcellular location">
    <subcellularLocation>
        <location evidence="1">Cell membrane</location>
        <topology evidence="1">Multi-pass membrane protein</topology>
    </subcellularLocation>
</comment>
<feature type="transmembrane region" description="Helical" evidence="6">
    <location>
        <begin position="694"/>
        <end position="715"/>
    </location>
</feature>
<accession>A0A9W6S469</accession>
<feature type="transmembrane region" description="Helical" evidence="6">
    <location>
        <begin position="746"/>
        <end position="767"/>
    </location>
</feature>
<sequence>MSVMAAARSATGGGVPARRALVRWSWRLLRREWRSQVLVTVLLMVAVMAAVCGGTAVYNVPQTTDSQLGSAGTMLSLDGEDPQAVAADLAILRHAVGAVDVVGHDYVKAPGSATPVEYRSQRMHGAFTGSLLAIRRGRYPSGTAEAAVTDGTARLLGLRLGGTITLDGHARAIVGIAENPSDLSDEFVLVDPSSVRPRTLSVLVGQKRDVGAGSLHLRTAGPMAEGVGSDNGKLMATTLVLAGAMILLLLIAFVAAAAFAVLAHRRLRQLGMLAAIGATGRQVRLVMTATGFLVGAVAAFLGTIEGLALWPFVAPRLENTVNHRIALSDIPWPLVVALGALAVAMSTGAAWRPARVASRVPVTAALSGRPPVPRRGHRPALLAAGLFAAGIGLLAWGQKTHPWPVAAGAAATALAILFAGPPAIRVLAAAGRRAPVAVRLALRDLARHQARSGAAVAAISLALGIAAALVVLATDAQGTAETGNLGDRQMVIKATGSGPAANLLPVRTAAEVNALTAQVDRVASALDHPVTVPLDVPMDPDLPPQTDDGRPARMPAIFCLPRGTECGDIPLYVASPALLRFLGVDPAAVAPATDVLTARSGRPVFPVRSKTGRATDVPVITRIHTPAYTSLPTSVITASGLARRHWTRARAGWLIQSGSPLTGEQIAGARKIAAAAGLTIETRTGHAAVQNVRIGATGVGVLLALGILAMTVGLIRSEAAADLRTLTAAGATRGIRRALTATTAGALALLGVVLGVAGACLGLLAVYRHDLAVFGQVPIGYPVGIVAGTPLVAAVAGWLLAGREPPSIARRMGE</sequence>
<dbReference type="GO" id="GO:0005886">
    <property type="term" value="C:plasma membrane"/>
    <property type="evidence" value="ECO:0007669"/>
    <property type="project" value="UniProtKB-SubCell"/>
</dbReference>
<feature type="transmembrane region" description="Helical" evidence="6">
    <location>
        <begin position="330"/>
        <end position="351"/>
    </location>
</feature>
<dbReference type="PANTHER" id="PTHR30287">
    <property type="entry name" value="MEMBRANE COMPONENT OF PREDICTED ABC SUPERFAMILY METABOLITE UPTAKE TRANSPORTER"/>
    <property type="match status" value="1"/>
</dbReference>
<feature type="transmembrane region" description="Helical" evidence="6">
    <location>
        <begin position="239"/>
        <end position="264"/>
    </location>
</feature>
<dbReference type="Pfam" id="PF02687">
    <property type="entry name" value="FtsX"/>
    <property type="match status" value="1"/>
</dbReference>
<dbReference type="InterPro" id="IPR003838">
    <property type="entry name" value="ABC3_permease_C"/>
</dbReference>
<dbReference type="Proteomes" id="UP001165074">
    <property type="component" value="Unassembled WGS sequence"/>
</dbReference>
<evidence type="ECO:0000313" key="8">
    <source>
        <dbReference type="EMBL" id="GLY86896.1"/>
    </source>
</evidence>
<protein>
    <recommendedName>
        <fullName evidence="7">ABC3 transporter permease C-terminal domain-containing protein</fullName>
    </recommendedName>
</protein>
<dbReference type="PANTHER" id="PTHR30287:SF1">
    <property type="entry name" value="INNER MEMBRANE PROTEIN"/>
    <property type="match status" value="1"/>
</dbReference>
<dbReference type="RefSeq" id="WP_285575498.1">
    <property type="nucleotide sequence ID" value="NZ_BSTK01000007.1"/>
</dbReference>
<organism evidence="8 9">
    <name type="scientific">Actinoallomurus iriomotensis</name>
    <dbReference type="NCBI Taxonomy" id="478107"/>
    <lineage>
        <taxon>Bacteria</taxon>
        <taxon>Bacillati</taxon>
        <taxon>Actinomycetota</taxon>
        <taxon>Actinomycetes</taxon>
        <taxon>Streptosporangiales</taxon>
        <taxon>Thermomonosporaceae</taxon>
        <taxon>Actinoallomurus</taxon>
    </lineage>
</organism>
<evidence type="ECO:0000256" key="1">
    <source>
        <dbReference type="ARBA" id="ARBA00004651"/>
    </source>
</evidence>
<evidence type="ECO:0000259" key="7">
    <source>
        <dbReference type="Pfam" id="PF02687"/>
    </source>
</evidence>
<dbReference type="AlphaFoldDB" id="A0A9W6S469"/>
<keyword evidence="4 6" id="KW-1133">Transmembrane helix</keyword>
<feature type="transmembrane region" description="Helical" evidence="6">
    <location>
        <begin position="779"/>
        <end position="801"/>
    </location>
</feature>
<keyword evidence="2" id="KW-1003">Cell membrane</keyword>
<proteinExistence type="predicted"/>
<comment type="caution">
    <text evidence="8">The sequence shown here is derived from an EMBL/GenBank/DDBJ whole genome shotgun (WGS) entry which is preliminary data.</text>
</comment>